<dbReference type="InterPro" id="IPR000524">
    <property type="entry name" value="Tscrpt_reg_HTH_GntR"/>
</dbReference>
<dbReference type="Pfam" id="PF00392">
    <property type="entry name" value="GntR"/>
    <property type="match status" value="1"/>
</dbReference>
<feature type="domain" description="HTH gntR-type" evidence="5">
    <location>
        <begin position="14"/>
        <end position="82"/>
    </location>
</feature>
<proteinExistence type="predicted"/>
<organism evidence="6 7">
    <name type="scientific">Tsukamurella pseudospumae</name>
    <dbReference type="NCBI Taxonomy" id="239498"/>
    <lineage>
        <taxon>Bacteria</taxon>
        <taxon>Bacillati</taxon>
        <taxon>Actinomycetota</taxon>
        <taxon>Actinomycetes</taxon>
        <taxon>Mycobacteriales</taxon>
        <taxon>Tsukamurellaceae</taxon>
        <taxon>Tsukamurella</taxon>
    </lineage>
</organism>
<keyword evidence="3" id="KW-0238">DNA-binding</keyword>
<dbReference type="InterPro" id="IPR036390">
    <property type="entry name" value="WH_DNA-bd_sf"/>
</dbReference>
<evidence type="ECO:0000256" key="3">
    <source>
        <dbReference type="ARBA" id="ARBA00023125"/>
    </source>
</evidence>
<keyword evidence="1" id="KW-0663">Pyridoxal phosphate</keyword>
<evidence type="ECO:0000259" key="5">
    <source>
        <dbReference type="PROSITE" id="PS50949"/>
    </source>
</evidence>
<dbReference type="EMBL" id="LSRE01000023">
    <property type="protein sequence ID" value="KXO95881.1"/>
    <property type="molecule type" value="Genomic_DNA"/>
</dbReference>
<dbReference type="Gene3D" id="1.10.10.10">
    <property type="entry name" value="Winged helix-like DNA-binding domain superfamily/Winged helix DNA-binding domain"/>
    <property type="match status" value="1"/>
</dbReference>
<dbReference type="InterPro" id="IPR051446">
    <property type="entry name" value="HTH_trans_reg/aminotransferase"/>
</dbReference>
<keyword evidence="4" id="KW-0804">Transcription</keyword>
<dbReference type="PROSITE" id="PS50949">
    <property type="entry name" value="HTH_GNTR"/>
    <property type="match status" value="1"/>
</dbReference>
<gene>
    <name evidence="6" type="ORF">AXK61_04295</name>
</gene>
<sequence length="121" mass="13103">MTGPAIVVRADDPLPPYEQIRRQIAGVIASGGLKPGDRLPPLRQLARDLDVAVGTVGRAYRDLEAQGWVESRRGRGTHVLTPPTATVAPPTESLERLARDYLAAAMELGFTQQQAIDAVHR</sequence>
<dbReference type="Proteomes" id="UP000070409">
    <property type="component" value="Unassembled WGS sequence"/>
</dbReference>
<name>A0A137ZCH4_9ACTN</name>
<dbReference type="RefSeq" id="WP_068746244.1">
    <property type="nucleotide sequence ID" value="NZ_LSRE01000023.1"/>
</dbReference>
<dbReference type="SMART" id="SM00345">
    <property type="entry name" value="HTH_GNTR"/>
    <property type="match status" value="1"/>
</dbReference>
<protein>
    <recommendedName>
        <fullName evidence="5">HTH gntR-type domain-containing protein</fullName>
    </recommendedName>
</protein>
<evidence type="ECO:0000313" key="6">
    <source>
        <dbReference type="EMBL" id="KXO95881.1"/>
    </source>
</evidence>
<dbReference type="SUPFAM" id="SSF46785">
    <property type="entry name" value="Winged helix' DNA-binding domain"/>
    <property type="match status" value="1"/>
</dbReference>
<evidence type="ECO:0000256" key="2">
    <source>
        <dbReference type="ARBA" id="ARBA00023015"/>
    </source>
</evidence>
<dbReference type="PANTHER" id="PTHR46577">
    <property type="entry name" value="HTH-TYPE TRANSCRIPTIONAL REGULATORY PROTEIN GABR"/>
    <property type="match status" value="1"/>
</dbReference>
<dbReference type="PANTHER" id="PTHR46577:SF1">
    <property type="entry name" value="HTH-TYPE TRANSCRIPTIONAL REGULATORY PROTEIN GABR"/>
    <property type="match status" value="1"/>
</dbReference>
<reference evidence="6 7" key="1">
    <citation type="submission" date="2016-02" db="EMBL/GenBank/DDBJ databases">
        <authorList>
            <person name="Teng J.L."/>
            <person name="Tang Y."/>
            <person name="Huang Y."/>
            <person name="Guo F."/>
            <person name="Wei W."/>
            <person name="Chen J.H."/>
            <person name="Wong S.Y."/>
            <person name="Lau S.K."/>
            <person name="Woo P.C."/>
        </authorList>
    </citation>
    <scope>NUCLEOTIDE SEQUENCE [LARGE SCALE GENOMIC DNA]</scope>
    <source>
        <strain evidence="6 7">JCM 13375</strain>
    </source>
</reference>
<evidence type="ECO:0000256" key="4">
    <source>
        <dbReference type="ARBA" id="ARBA00023163"/>
    </source>
</evidence>
<keyword evidence="7" id="KW-1185">Reference proteome</keyword>
<dbReference type="CDD" id="cd07377">
    <property type="entry name" value="WHTH_GntR"/>
    <property type="match status" value="1"/>
</dbReference>
<evidence type="ECO:0000313" key="7">
    <source>
        <dbReference type="Proteomes" id="UP000070409"/>
    </source>
</evidence>
<accession>A0A137ZCH4</accession>
<evidence type="ECO:0000256" key="1">
    <source>
        <dbReference type="ARBA" id="ARBA00022898"/>
    </source>
</evidence>
<keyword evidence="2" id="KW-0805">Transcription regulation</keyword>
<comment type="caution">
    <text evidence="6">The sequence shown here is derived from an EMBL/GenBank/DDBJ whole genome shotgun (WGS) entry which is preliminary data.</text>
</comment>
<dbReference type="InterPro" id="IPR036388">
    <property type="entry name" value="WH-like_DNA-bd_sf"/>
</dbReference>